<proteinExistence type="inferred from homology"/>
<dbReference type="InterPro" id="IPR002347">
    <property type="entry name" value="SDR_fam"/>
</dbReference>
<organism evidence="4 5">
    <name type="scientific">Mycobacterium xenopi</name>
    <dbReference type="NCBI Taxonomy" id="1789"/>
    <lineage>
        <taxon>Bacteria</taxon>
        <taxon>Bacillati</taxon>
        <taxon>Actinomycetota</taxon>
        <taxon>Actinomycetes</taxon>
        <taxon>Mycobacteriales</taxon>
        <taxon>Mycobacteriaceae</taxon>
        <taxon>Mycobacterium</taxon>
    </lineage>
</organism>
<dbReference type="EMBL" id="AP022314">
    <property type="protein sequence ID" value="BBU21457.1"/>
    <property type="molecule type" value="Genomic_DNA"/>
</dbReference>
<dbReference type="Proteomes" id="UP000464624">
    <property type="component" value="Chromosome"/>
</dbReference>
<dbReference type="KEGG" id="mxe:MYXE_12460"/>
<comment type="similarity">
    <text evidence="1 3">Belongs to the short-chain dehydrogenases/reductases (SDR) family.</text>
</comment>
<name>A0AAD1M038_MYCXE</name>
<dbReference type="CDD" id="cd05350">
    <property type="entry name" value="SDR_c6"/>
    <property type="match status" value="1"/>
</dbReference>
<dbReference type="PANTHER" id="PTHR44196">
    <property type="entry name" value="DEHYDROGENASE/REDUCTASE SDR FAMILY MEMBER 7B"/>
    <property type="match status" value="1"/>
</dbReference>
<dbReference type="Gene3D" id="3.40.50.720">
    <property type="entry name" value="NAD(P)-binding Rossmann-like Domain"/>
    <property type="match status" value="1"/>
</dbReference>
<evidence type="ECO:0000256" key="3">
    <source>
        <dbReference type="RuleBase" id="RU000363"/>
    </source>
</evidence>
<dbReference type="PRINTS" id="PR00080">
    <property type="entry name" value="SDRFAMILY"/>
</dbReference>
<dbReference type="PANTHER" id="PTHR44196:SF1">
    <property type="entry name" value="DEHYDROGENASE_REDUCTASE SDR FAMILY MEMBER 7B"/>
    <property type="match status" value="1"/>
</dbReference>
<dbReference type="NCBIfam" id="NF006099">
    <property type="entry name" value="PRK08251.1"/>
    <property type="match status" value="1"/>
</dbReference>
<gene>
    <name evidence="4" type="ORF">MYXE_12460</name>
</gene>
<accession>A0AAD1M038</accession>
<evidence type="ECO:0000313" key="5">
    <source>
        <dbReference type="Proteomes" id="UP000464624"/>
    </source>
</evidence>
<dbReference type="SUPFAM" id="SSF51735">
    <property type="entry name" value="NAD(P)-binding Rossmann-fold domains"/>
    <property type="match status" value="1"/>
</dbReference>
<dbReference type="GO" id="GO:0016020">
    <property type="term" value="C:membrane"/>
    <property type="evidence" value="ECO:0007669"/>
    <property type="project" value="TreeGrafter"/>
</dbReference>
<protein>
    <submittedName>
        <fullName evidence="4">Short chain dehydrogenase</fullName>
    </submittedName>
</protein>
<dbReference type="InterPro" id="IPR036291">
    <property type="entry name" value="NAD(P)-bd_dom_sf"/>
</dbReference>
<evidence type="ECO:0000256" key="2">
    <source>
        <dbReference type="ARBA" id="ARBA00023002"/>
    </source>
</evidence>
<reference evidence="4 5" key="1">
    <citation type="submission" date="2019-12" db="EMBL/GenBank/DDBJ databases">
        <title>Complete genome sequence of Mycolicibacterium xenopi str. JCM15661T.</title>
        <authorList>
            <person name="Yoshida M."/>
            <person name="Fukano H."/>
            <person name="Asakura T."/>
            <person name="Hoshino Y."/>
        </authorList>
    </citation>
    <scope>NUCLEOTIDE SEQUENCE [LARGE SCALE GENOMIC DNA]</scope>
    <source>
        <strain evidence="4 5">JCM 15661T</strain>
    </source>
</reference>
<dbReference type="AlphaFoldDB" id="A0AAD1M038"/>
<evidence type="ECO:0000256" key="1">
    <source>
        <dbReference type="ARBA" id="ARBA00006484"/>
    </source>
</evidence>
<dbReference type="PROSITE" id="PS00061">
    <property type="entry name" value="ADH_SHORT"/>
    <property type="match status" value="1"/>
</dbReference>
<sequence length="269" mass="28792">MAATRCARLRRAGDRRYPARVIRQKILITGASSGLGAEMARQFAAKGRDLALCARRTDRLDELKTELTQQHPNSTVAVAALDVNDHEQVPKVFAELSDTLGGIDRIIVNAGIGKGAPLGSGKLWANKATIETNLVAALVQIETALEMFKQAGSGHLVLISSVLGAKGVPGVKAAYAASKAGIRSLGESLRAEYAGGPIKVSVIEPGYIESEMTAKSESTLFMVDNETGVRALVNAIEREPGRAAVPWWPWAPLVQLMRVLPPRMTKYLA</sequence>
<dbReference type="InterPro" id="IPR020904">
    <property type="entry name" value="Sc_DH/Rdtase_CS"/>
</dbReference>
<dbReference type="GO" id="GO:0016491">
    <property type="term" value="F:oxidoreductase activity"/>
    <property type="evidence" value="ECO:0007669"/>
    <property type="project" value="UniProtKB-KW"/>
</dbReference>
<dbReference type="Pfam" id="PF00106">
    <property type="entry name" value="adh_short"/>
    <property type="match status" value="1"/>
</dbReference>
<evidence type="ECO:0000313" key="4">
    <source>
        <dbReference type="EMBL" id="BBU21457.1"/>
    </source>
</evidence>
<keyword evidence="2" id="KW-0560">Oxidoreductase</keyword>
<dbReference type="PRINTS" id="PR00081">
    <property type="entry name" value="GDHRDH"/>
</dbReference>